<accession>A0A6J7FV92</accession>
<dbReference type="EMBL" id="CAFBPZ010000017">
    <property type="protein sequence ID" value="CAB5036224.1"/>
    <property type="molecule type" value="Genomic_DNA"/>
</dbReference>
<dbReference type="EMBL" id="CAFBMC010000027">
    <property type="protein sequence ID" value="CAB4895809.1"/>
    <property type="molecule type" value="Genomic_DNA"/>
</dbReference>
<sequence>MIGFSRAATFRNLSAPALKALYKIEEQGSDLVPMSGPLILLIEGDGLLAVPLLKAITPRPVHVVVSGALGQVLAGHSSGFGGDLTLIPPGFEATQESFSYLQEGQAVGIMGEFPSLAYLVAMTGALIQPVIISGAGGKVATDPPRPRSKVGILYEAPLQISPNGDPCALATLQQVGEQVRQARVDARTK</sequence>
<proteinExistence type="predicted"/>
<evidence type="ECO:0000313" key="1">
    <source>
        <dbReference type="EMBL" id="CAB4895809.1"/>
    </source>
</evidence>
<reference evidence="1" key="1">
    <citation type="submission" date="2020-05" db="EMBL/GenBank/DDBJ databases">
        <authorList>
            <person name="Chiriac C."/>
            <person name="Salcher M."/>
            <person name="Ghai R."/>
            <person name="Kavagutti S V."/>
        </authorList>
    </citation>
    <scope>NUCLEOTIDE SEQUENCE</scope>
</reference>
<name>A0A6J7FV92_9ZZZZ</name>
<gene>
    <name evidence="1" type="ORF">UFOPK3495_00690</name>
    <name evidence="2" type="ORF">UFOPK4237_00438</name>
</gene>
<evidence type="ECO:0000313" key="2">
    <source>
        <dbReference type="EMBL" id="CAB5036224.1"/>
    </source>
</evidence>
<dbReference type="AlphaFoldDB" id="A0A6J7FV92"/>
<protein>
    <submittedName>
        <fullName evidence="1">Unannotated protein</fullName>
    </submittedName>
</protein>
<organism evidence="1">
    <name type="scientific">freshwater metagenome</name>
    <dbReference type="NCBI Taxonomy" id="449393"/>
    <lineage>
        <taxon>unclassified sequences</taxon>
        <taxon>metagenomes</taxon>
        <taxon>ecological metagenomes</taxon>
    </lineage>
</organism>